<evidence type="ECO:0000256" key="1">
    <source>
        <dbReference type="SAM" id="SignalP"/>
    </source>
</evidence>
<name>A0ABQ5YUV1_9BURK</name>
<dbReference type="Pfam" id="PF00149">
    <property type="entry name" value="Metallophos"/>
    <property type="match status" value="1"/>
</dbReference>
<gene>
    <name evidence="3" type="ORF">GCM10007875_27980</name>
</gene>
<accession>A0ABQ5YUV1</accession>
<evidence type="ECO:0000259" key="2">
    <source>
        <dbReference type="Pfam" id="PF00149"/>
    </source>
</evidence>
<dbReference type="InterPro" id="IPR029052">
    <property type="entry name" value="Metallo-depent_PP-like"/>
</dbReference>
<dbReference type="Proteomes" id="UP001156664">
    <property type="component" value="Unassembled WGS sequence"/>
</dbReference>
<keyword evidence="1" id="KW-0732">Signal</keyword>
<protein>
    <recommendedName>
        <fullName evidence="2">Calcineurin-like phosphoesterase domain-containing protein</fullName>
    </recommendedName>
</protein>
<dbReference type="RefSeq" id="WP_284282566.1">
    <property type="nucleotide sequence ID" value="NZ_BSOJ01000038.1"/>
</dbReference>
<proteinExistence type="predicted"/>
<evidence type="ECO:0000313" key="4">
    <source>
        <dbReference type="Proteomes" id="UP001156664"/>
    </source>
</evidence>
<sequence length="334" mass="37119">MIKPILLTLALLTFKTSLASDLPHTHPTSTPLTFALIGDQPYGAFFVSSTDKVIQAVNSRPEVQWVLHVGDIKGGGERCDNDLLKARIAQLNQSQKPLYYTPGDNEWTDCHRDSNGNYNSQERLAFLRKIAFAKPQSLGQHPAPVLQQNKQFPENAMWRIGNTLFVTLNVPGSNNDLEAPASRKESPEAIEASYLSRERANEQWLQKAAGEFNKESPPTETVIAMQANPLDGSGGGWLGKLLNAPNGYASIMKAIAGYVDTTQRPVLLAHGDTHRFVFDQPDLSRFDPSFKHPELFHRVEGWGHPFYNEWVRITVRSGQESPFNAESVSIQTGP</sequence>
<organism evidence="3 4">
    <name type="scientific">Limnobacter litoralis</name>
    <dbReference type="NCBI Taxonomy" id="481366"/>
    <lineage>
        <taxon>Bacteria</taxon>
        <taxon>Pseudomonadati</taxon>
        <taxon>Pseudomonadota</taxon>
        <taxon>Betaproteobacteria</taxon>
        <taxon>Burkholderiales</taxon>
        <taxon>Burkholderiaceae</taxon>
        <taxon>Limnobacter</taxon>
    </lineage>
</organism>
<evidence type="ECO:0000313" key="3">
    <source>
        <dbReference type="EMBL" id="GLR27706.1"/>
    </source>
</evidence>
<comment type="caution">
    <text evidence="3">The sequence shown here is derived from an EMBL/GenBank/DDBJ whole genome shotgun (WGS) entry which is preliminary data.</text>
</comment>
<dbReference type="InterPro" id="IPR004843">
    <property type="entry name" value="Calcineurin-like_PHP"/>
</dbReference>
<feature type="chain" id="PRO_5046892251" description="Calcineurin-like phosphoesterase domain-containing protein" evidence="1">
    <location>
        <begin position="20"/>
        <end position="334"/>
    </location>
</feature>
<feature type="domain" description="Calcineurin-like phosphoesterase" evidence="2">
    <location>
        <begin position="48"/>
        <end position="237"/>
    </location>
</feature>
<dbReference type="EMBL" id="BSOJ01000038">
    <property type="protein sequence ID" value="GLR27706.1"/>
    <property type="molecule type" value="Genomic_DNA"/>
</dbReference>
<reference evidence="4" key="1">
    <citation type="journal article" date="2019" name="Int. J. Syst. Evol. Microbiol.">
        <title>The Global Catalogue of Microorganisms (GCM) 10K type strain sequencing project: providing services to taxonomists for standard genome sequencing and annotation.</title>
        <authorList>
            <consortium name="The Broad Institute Genomics Platform"/>
            <consortium name="The Broad Institute Genome Sequencing Center for Infectious Disease"/>
            <person name="Wu L."/>
            <person name="Ma J."/>
        </authorList>
    </citation>
    <scope>NUCLEOTIDE SEQUENCE [LARGE SCALE GENOMIC DNA]</scope>
    <source>
        <strain evidence="4">NBRC 105857</strain>
    </source>
</reference>
<feature type="signal peptide" evidence="1">
    <location>
        <begin position="1"/>
        <end position="19"/>
    </location>
</feature>
<keyword evidence="4" id="KW-1185">Reference proteome</keyword>
<dbReference type="SUPFAM" id="SSF56300">
    <property type="entry name" value="Metallo-dependent phosphatases"/>
    <property type="match status" value="1"/>
</dbReference>